<feature type="region of interest" description="Disordered" evidence="1">
    <location>
        <begin position="204"/>
        <end position="229"/>
    </location>
</feature>
<dbReference type="Proteomes" id="UP000821837">
    <property type="component" value="Chromosome 3"/>
</dbReference>
<keyword evidence="3" id="KW-1185">Reference proteome</keyword>
<accession>A0A9D4Q1C5</accession>
<feature type="region of interest" description="Disordered" evidence="1">
    <location>
        <begin position="394"/>
        <end position="419"/>
    </location>
</feature>
<reference evidence="2" key="2">
    <citation type="submission" date="2021-09" db="EMBL/GenBank/DDBJ databases">
        <authorList>
            <person name="Jia N."/>
            <person name="Wang J."/>
            <person name="Shi W."/>
            <person name="Du L."/>
            <person name="Sun Y."/>
            <person name="Zhan W."/>
            <person name="Jiang J."/>
            <person name="Wang Q."/>
            <person name="Zhang B."/>
            <person name="Ji P."/>
            <person name="Sakyi L.B."/>
            <person name="Cui X."/>
            <person name="Yuan T."/>
            <person name="Jiang B."/>
            <person name="Yang W."/>
            <person name="Lam T.T.-Y."/>
            <person name="Chang Q."/>
            <person name="Ding S."/>
            <person name="Wang X."/>
            <person name="Zhu J."/>
            <person name="Ruan X."/>
            <person name="Zhao L."/>
            <person name="Wei J."/>
            <person name="Que T."/>
            <person name="Du C."/>
            <person name="Cheng J."/>
            <person name="Dai P."/>
            <person name="Han X."/>
            <person name="Huang E."/>
            <person name="Gao Y."/>
            <person name="Liu J."/>
            <person name="Shao H."/>
            <person name="Ye R."/>
            <person name="Li L."/>
            <person name="Wei W."/>
            <person name="Wang X."/>
            <person name="Wang C."/>
            <person name="Huo Q."/>
            <person name="Li W."/>
            <person name="Guo W."/>
            <person name="Chen H."/>
            <person name="Chen S."/>
            <person name="Zhou L."/>
            <person name="Zhou L."/>
            <person name="Ni X."/>
            <person name="Tian J."/>
            <person name="Zhou Y."/>
            <person name="Sheng Y."/>
            <person name="Liu T."/>
            <person name="Pan Y."/>
            <person name="Xia L."/>
            <person name="Li J."/>
            <person name="Zhao F."/>
            <person name="Cao W."/>
        </authorList>
    </citation>
    <scope>NUCLEOTIDE SEQUENCE</scope>
    <source>
        <strain evidence="2">Rsan-2018</strain>
        <tissue evidence="2">Larvae</tissue>
    </source>
</reference>
<dbReference type="AlphaFoldDB" id="A0A9D4Q1C5"/>
<evidence type="ECO:0000256" key="1">
    <source>
        <dbReference type="SAM" id="MobiDB-lite"/>
    </source>
</evidence>
<comment type="caution">
    <text evidence="2">The sequence shown here is derived from an EMBL/GenBank/DDBJ whole genome shotgun (WGS) entry which is preliminary data.</text>
</comment>
<gene>
    <name evidence="2" type="ORF">HPB52_017644</name>
</gene>
<dbReference type="EMBL" id="JABSTV010001249">
    <property type="protein sequence ID" value="KAH7962717.1"/>
    <property type="molecule type" value="Genomic_DNA"/>
</dbReference>
<evidence type="ECO:0000313" key="3">
    <source>
        <dbReference type="Proteomes" id="UP000821837"/>
    </source>
</evidence>
<organism evidence="2 3">
    <name type="scientific">Rhipicephalus sanguineus</name>
    <name type="common">Brown dog tick</name>
    <name type="synonym">Ixodes sanguineus</name>
    <dbReference type="NCBI Taxonomy" id="34632"/>
    <lineage>
        <taxon>Eukaryota</taxon>
        <taxon>Metazoa</taxon>
        <taxon>Ecdysozoa</taxon>
        <taxon>Arthropoda</taxon>
        <taxon>Chelicerata</taxon>
        <taxon>Arachnida</taxon>
        <taxon>Acari</taxon>
        <taxon>Parasitiformes</taxon>
        <taxon>Ixodida</taxon>
        <taxon>Ixodoidea</taxon>
        <taxon>Ixodidae</taxon>
        <taxon>Rhipicephalinae</taxon>
        <taxon>Rhipicephalus</taxon>
        <taxon>Rhipicephalus</taxon>
    </lineage>
</organism>
<evidence type="ECO:0000313" key="2">
    <source>
        <dbReference type="EMBL" id="KAH7962717.1"/>
    </source>
</evidence>
<reference evidence="2" key="1">
    <citation type="journal article" date="2020" name="Cell">
        <title>Large-Scale Comparative Analyses of Tick Genomes Elucidate Their Genetic Diversity and Vector Capacities.</title>
        <authorList>
            <consortium name="Tick Genome and Microbiome Consortium (TIGMIC)"/>
            <person name="Jia N."/>
            <person name="Wang J."/>
            <person name="Shi W."/>
            <person name="Du L."/>
            <person name="Sun Y."/>
            <person name="Zhan W."/>
            <person name="Jiang J.F."/>
            <person name="Wang Q."/>
            <person name="Zhang B."/>
            <person name="Ji P."/>
            <person name="Bell-Sakyi L."/>
            <person name="Cui X.M."/>
            <person name="Yuan T.T."/>
            <person name="Jiang B.G."/>
            <person name="Yang W.F."/>
            <person name="Lam T.T."/>
            <person name="Chang Q.C."/>
            <person name="Ding S.J."/>
            <person name="Wang X.J."/>
            <person name="Zhu J.G."/>
            <person name="Ruan X.D."/>
            <person name="Zhao L."/>
            <person name="Wei J.T."/>
            <person name="Ye R.Z."/>
            <person name="Que T.C."/>
            <person name="Du C.H."/>
            <person name="Zhou Y.H."/>
            <person name="Cheng J.X."/>
            <person name="Dai P.F."/>
            <person name="Guo W.B."/>
            <person name="Han X.H."/>
            <person name="Huang E.J."/>
            <person name="Li L.F."/>
            <person name="Wei W."/>
            <person name="Gao Y.C."/>
            <person name="Liu J.Z."/>
            <person name="Shao H.Z."/>
            <person name="Wang X."/>
            <person name="Wang C.C."/>
            <person name="Yang T.C."/>
            <person name="Huo Q.B."/>
            <person name="Li W."/>
            <person name="Chen H.Y."/>
            <person name="Chen S.E."/>
            <person name="Zhou L.G."/>
            <person name="Ni X.B."/>
            <person name="Tian J.H."/>
            <person name="Sheng Y."/>
            <person name="Liu T."/>
            <person name="Pan Y.S."/>
            <person name="Xia L.Y."/>
            <person name="Li J."/>
            <person name="Zhao F."/>
            <person name="Cao W.C."/>
        </authorList>
    </citation>
    <scope>NUCLEOTIDE SEQUENCE</scope>
    <source>
        <strain evidence="2">Rsan-2018</strain>
    </source>
</reference>
<proteinExistence type="predicted"/>
<sequence length="509" mass="55022">MNPESATPEAEYCRGHWSLSGAMAGLNRCSVKSSEDDLGVASIICASSYSAPRLLPLPEAVIRSRSNAHRPLHYNRATGETRRVAPRRSTRAPAFRAADGRIAHPHGTRECQLIATALHAGGFRGRNPLPRDKLVKAFRVNLSHKRVRARPLPKNHPDRALSFVDLQPCISFVQECGESILADFRIDSRESHVRLTFPGAADGDGCARGPGGGKDDNRGTLRGRQSTSGHAVITAPTRLSCGASWDPPAELCASDHRLDLHGGAPSGCCLYPTALRTYRYRIGIRPGSTLVRGLRNAKRPFCNACPGLLTTPEGVRNPLPRDKLVKAFRVNLSHKRVRARPLPKNHPDRALSFVDLQPCISFVQECGESILADFRIDSRESHVRLTFPGAADGDGCARGPGGGKDDNRGTLRGRQSTSGHAVITAPTRLSCGASWDPPAELCASDHRLDLHGGAPSGCCLYPTALRTYRYRIGIRPGSTLVRGLRNAKRPFCNACPGLLTTPEGVVRSP</sequence>
<protein>
    <submittedName>
        <fullName evidence="2">Uncharacterized protein</fullName>
    </submittedName>
</protein>
<name>A0A9D4Q1C5_RHISA</name>